<organism evidence="1 2">
    <name type="scientific">Diversispora epigaea</name>
    <dbReference type="NCBI Taxonomy" id="1348612"/>
    <lineage>
        <taxon>Eukaryota</taxon>
        <taxon>Fungi</taxon>
        <taxon>Fungi incertae sedis</taxon>
        <taxon>Mucoromycota</taxon>
        <taxon>Glomeromycotina</taxon>
        <taxon>Glomeromycetes</taxon>
        <taxon>Diversisporales</taxon>
        <taxon>Diversisporaceae</taxon>
        <taxon>Diversispora</taxon>
    </lineage>
</organism>
<comment type="caution">
    <text evidence="1">The sequence shown here is derived from an EMBL/GenBank/DDBJ whole genome shotgun (WGS) entry which is preliminary data.</text>
</comment>
<proteinExistence type="predicted"/>
<sequence>MDLSNRLRLSFDQLEILRGKVKSFENYYQVQKDVKASGIFFKQIQLCDDNFDELCLEKLSLEFERLREIMRAIIYKAIEELTKYIELLLQEVSRLQELYVCLN</sequence>
<reference evidence="1 2" key="1">
    <citation type="submission" date="2018-08" db="EMBL/GenBank/DDBJ databases">
        <title>Genome and evolution of the arbuscular mycorrhizal fungus Diversispora epigaea (formerly Glomus versiforme) and its bacterial endosymbionts.</title>
        <authorList>
            <person name="Sun X."/>
            <person name="Fei Z."/>
            <person name="Harrison M."/>
        </authorList>
    </citation>
    <scope>NUCLEOTIDE SEQUENCE [LARGE SCALE GENOMIC DNA]</scope>
    <source>
        <strain evidence="1 2">IT104</strain>
    </source>
</reference>
<gene>
    <name evidence="1" type="ORF">Glove_13g243</name>
</gene>
<dbReference type="Proteomes" id="UP000266861">
    <property type="component" value="Unassembled WGS sequence"/>
</dbReference>
<keyword evidence="2" id="KW-1185">Reference proteome</keyword>
<evidence type="ECO:0000313" key="1">
    <source>
        <dbReference type="EMBL" id="RHZ89468.1"/>
    </source>
</evidence>
<accession>A0A397JRH7</accession>
<dbReference type="AlphaFoldDB" id="A0A397JRH7"/>
<name>A0A397JRH7_9GLOM</name>
<protein>
    <submittedName>
        <fullName evidence="1">Uncharacterized protein</fullName>
    </submittedName>
</protein>
<dbReference type="OrthoDB" id="642895at2759"/>
<evidence type="ECO:0000313" key="2">
    <source>
        <dbReference type="Proteomes" id="UP000266861"/>
    </source>
</evidence>
<dbReference type="EMBL" id="PQFF01000011">
    <property type="protein sequence ID" value="RHZ89468.1"/>
    <property type="molecule type" value="Genomic_DNA"/>
</dbReference>